<dbReference type="PANTHER" id="PTHR42085">
    <property type="entry name" value="F-BOX DOMAIN-CONTAINING PROTEIN"/>
    <property type="match status" value="1"/>
</dbReference>
<dbReference type="Proteomes" id="UP000269276">
    <property type="component" value="Unassembled WGS sequence"/>
</dbReference>
<evidence type="ECO:0000313" key="3">
    <source>
        <dbReference type="Proteomes" id="UP000269276"/>
    </source>
</evidence>
<reference evidence="2 3" key="1">
    <citation type="journal article" date="2018" name="BMC Genomics">
        <title>Genomic evidence for intraspecific hybridization in a clonal and extremely halotolerant yeast.</title>
        <authorList>
            <person name="Gostincar C."/>
            <person name="Stajich J.E."/>
            <person name="Zupancic J."/>
            <person name="Zalar P."/>
            <person name="Gunde-Cimerman N."/>
        </authorList>
    </citation>
    <scope>NUCLEOTIDE SEQUENCE [LARGE SCALE GENOMIC DNA]</scope>
    <source>
        <strain evidence="2 3">EXF-2682</strain>
    </source>
</reference>
<accession>A0A3M7DPR7</accession>
<comment type="caution">
    <text evidence="2">The sequence shown here is derived from an EMBL/GenBank/DDBJ whole genome shotgun (WGS) entry which is preliminary data.</text>
</comment>
<dbReference type="VEuPathDB" id="FungiDB:BTJ68_04721"/>
<feature type="region of interest" description="Disordered" evidence="1">
    <location>
        <begin position="1"/>
        <end position="25"/>
    </location>
</feature>
<evidence type="ECO:0000256" key="1">
    <source>
        <dbReference type="SAM" id="MobiDB-lite"/>
    </source>
</evidence>
<dbReference type="OrthoDB" id="5413827at2759"/>
<dbReference type="PANTHER" id="PTHR42085:SF1">
    <property type="entry name" value="F-BOX DOMAIN-CONTAINING PROTEIN"/>
    <property type="match status" value="1"/>
</dbReference>
<gene>
    <name evidence="2" type="ORF">D0863_08595</name>
</gene>
<feature type="compositionally biased region" description="Basic and acidic residues" evidence="1">
    <location>
        <begin position="12"/>
        <end position="21"/>
    </location>
</feature>
<organism evidence="2 3">
    <name type="scientific">Hortaea werneckii</name>
    <name type="common">Black yeast</name>
    <name type="synonym">Cladosporium werneckii</name>
    <dbReference type="NCBI Taxonomy" id="91943"/>
    <lineage>
        <taxon>Eukaryota</taxon>
        <taxon>Fungi</taxon>
        <taxon>Dikarya</taxon>
        <taxon>Ascomycota</taxon>
        <taxon>Pezizomycotina</taxon>
        <taxon>Dothideomycetes</taxon>
        <taxon>Dothideomycetidae</taxon>
        <taxon>Mycosphaerellales</taxon>
        <taxon>Teratosphaeriaceae</taxon>
        <taxon>Hortaea</taxon>
    </lineage>
</organism>
<proteinExistence type="predicted"/>
<dbReference type="EMBL" id="QWIP01000320">
    <property type="protein sequence ID" value="RMY66222.1"/>
    <property type="molecule type" value="Genomic_DNA"/>
</dbReference>
<evidence type="ECO:0000313" key="2">
    <source>
        <dbReference type="EMBL" id="RMY66222.1"/>
    </source>
</evidence>
<evidence type="ECO:0008006" key="4">
    <source>
        <dbReference type="Google" id="ProtNLM"/>
    </source>
</evidence>
<dbReference type="AlphaFoldDB" id="A0A3M7DPR7"/>
<sequence length="251" mass="29125">MGDDVATSGQSDLRDDAKGDENDPPFLKLPAELRTIIYRYAAVKDSPIQLYLGDIDRHSEPRFREYDRRPVIINLKSHPHPLALTCRKFYSEVRPIYLLENTFCLSNLTTTENLHVEYIEQFRKMMCPFVKRLKKVNIDYRFCAKDDGRIQQRWVRLTVLLDEGGVLRMETRAGTSANLCYCGLAHLAKNHSSRASDTKLLDLLEAMFNVASGHEAHQNQDILQECRRCGGKRRFKNPRWPQTGKERLVVW</sequence>
<protein>
    <recommendedName>
        <fullName evidence="4">F-box domain-containing protein</fullName>
    </recommendedName>
</protein>
<dbReference type="InterPro" id="IPR038883">
    <property type="entry name" value="AN11006-like"/>
</dbReference>
<name>A0A3M7DPR7_HORWE</name>